<evidence type="ECO:0000313" key="4">
    <source>
        <dbReference type="Proteomes" id="UP000178184"/>
    </source>
</evidence>
<dbReference type="CDD" id="cd00487">
    <property type="entry name" value="Pep_deformylase"/>
    <property type="match status" value="1"/>
</dbReference>
<dbReference type="GO" id="GO:0042586">
    <property type="term" value="F:peptide deformylase activity"/>
    <property type="evidence" value="ECO:0007669"/>
    <property type="project" value="UniProtKB-UniRule"/>
</dbReference>
<keyword evidence="2" id="KW-0408">Iron</keyword>
<comment type="cofactor">
    <cofactor evidence="2">
        <name>Fe(2+)</name>
        <dbReference type="ChEBI" id="CHEBI:29033"/>
    </cofactor>
    <text evidence="2">Binds 1 Fe(2+) ion.</text>
</comment>
<dbReference type="NCBIfam" id="TIGR00079">
    <property type="entry name" value="pept_deformyl"/>
    <property type="match status" value="1"/>
</dbReference>
<dbReference type="GO" id="GO:0046872">
    <property type="term" value="F:metal ion binding"/>
    <property type="evidence" value="ECO:0007669"/>
    <property type="project" value="UniProtKB-KW"/>
</dbReference>
<feature type="binding site" evidence="2">
    <location>
        <position position="149"/>
    </location>
    <ligand>
        <name>Fe cation</name>
        <dbReference type="ChEBI" id="CHEBI:24875"/>
    </ligand>
</feature>
<comment type="caution">
    <text evidence="3">The sequence shown here is derived from an EMBL/GenBank/DDBJ whole genome shotgun (WGS) entry which is preliminary data.</text>
</comment>
<dbReference type="InterPro" id="IPR036821">
    <property type="entry name" value="Peptide_deformylase_sf"/>
</dbReference>
<dbReference type="PRINTS" id="PR01576">
    <property type="entry name" value="PDEFORMYLASE"/>
</dbReference>
<dbReference type="NCBIfam" id="NF001159">
    <property type="entry name" value="PRK00150.1-3"/>
    <property type="match status" value="1"/>
</dbReference>
<dbReference type="AlphaFoldDB" id="A0A1F6WP73"/>
<comment type="catalytic activity">
    <reaction evidence="2">
        <text>N-terminal N-formyl-L-methionyl-[peptide] + H2O = N-terminal L-methionyl-[peptide] + formate</text>
        <dbReference type="Rhea" id="RHEA:24420"/>
        <dbReference type="Rhea" id="RHEA-COMP:10639"/>
        <dbReference type="Rhea" id="RHEA-COMP:10640"/>
        <dbReference type="ChEBI" id="CHEBI:15377"/>
        <dbReference type="ChEBI" id="CHEBI:15740"/>
        <dbReference type="ChEBI" id="CHEBI:49298"/>
        <dbReference type="ChEBI" id="CHEBI:64731"/>
        <dbReference type="EC" id="3.5.1.88"/>
    </reaction>
</comment>
<dbReference type="Pfam" id="PF01327">
    <property type="entry name" value="Pep_deformylase"/>
    <property type="match status" value="1"/>
</dbReference>
<proteinExistence type="inferred from homology"/>
<reference evidence="3 4" key="1">
    <citation type="journal article" date="2016" name="Nat. Commun.">
        <title>Thousands of microbial genomes shed light on interconnected biogeochemical processes in an aquifer system.</title>
        <authorList>
            <person name="Anantharaman K."/>
            <person name="Brown C.T."/>
            <person name="Hug L.A."/>
            <person name="Sharon I."/>
            <person name="Castelle C.J."/>
            <person name="Probst A.J."/>
            <person name="Thomas B.C."/>
            <person name="Singh A."/>
            <person name="Wilkins M.J."/>
            <person name="Karaoz U."/>
            <person name="Brodie E.L."/>
            <person name="Williams K.H."/>
            <person name="Hubbard S.S."/>
            <person name="Banfield J.F."/>
        </authorList>
    </citation>
    <scope>NUCLEOTIDE SEQUENCE [LARGE SCALE GENOMIC DNA]</scope>
</reference>
<comment type="similarity">
    <text evidence="1 2">Belongs to the polypeptide deformylase family.</text>
</comment>
<evidence type="ECO:0000313" key="3">
    <source>
        <dbReference type="EMBL" id="OGI83688.1"/>
    </source>
</evidence>
<dbReference type="HAMAP" id="MF_00163">
    <property type="entry name" value="Pep_deformylase"/>
    <property type="match status" value="1"/>
</dbReference>
<dbReference type="PANTHER" id="PTHR10458:SF22">
    <property type="entry name" value="PEPTIDE DEFORMYLASE"/>
    <property type="match status" value="1"/>
</dbReference>
<sequence>MKRIILQNPNKILRRISQVVRNEEFKSVDLKKILRDMNDTLEFEYDGVALAGPQIGINKRIFVVSGKVFSKPDGKNTVIKNLVCINPEIIKLSKDRKLMHEGCLSVRPIYGDIRRASRATIRAQDENGEYFEITGSGIIAEIFQHEIDHLNGILFIDNAINLKDDMPRTLEKQKKMK</sequence>
<dbReference type="Gene3D" id="3.90.45.10">
    <property type="entry name" value="Peptide deformylase"/>
    <property type="match status" value="1"/>
</dbReference>
<evidence type="ECO:0000256" key="1">
    <source>
        <dbReference type="ARBA" id="ARBA00010759"/>
    </source>
</evidence>
<dbReference type="STRING" id="1801764.A2903_01360"/>
<dbReference type="EMBL" id="MFUO01000022">
    <property type="protein sequence ID" value="OGI83688.1"/>
    <property type="molecule type" value="Genomic_DNA"/>
</dbReference>
<keyword evidence="2" id="KW-0648">Protein biosynthesis</keyword>
<protein>
    <recommendedName>
        <fullName evidence="2">Peptide deformylase</fullName>
        <shortName evidence="2">PDF</shortName>
        <ecNumber evidence="2">3.5.1.88</ecNumber>
    </recommendedName>
    <alternativeName>
        <fullName evidence="2">Polypeptide deformylase</fullName>
    </alternativeName>
</protein>
<evidence type="ECO:0000256" key="2">
    <source>
        <dbReference type="HAMAP-Rule" id="MF_00163"/>
    </source>
</evidence>
<accession>A0A1F6WP73</accession>
<dbReference type="Proteomes" id="UP000178184">
    <property type="component" value="Unassembled WGS sequence"/>
</dbReference>
<dbReference type="PANTHER" id="PTHR10458">
    <property type="entry name" value="PEPTIDE DEFORMYLASE"/>
    <property type="match status" value="1"/>
</dbReference>
<name>A0A1F6WP73_9BACT</name>
<dbReference type="PIRSF" id="PIRSF004749">
    <property type="entry name" value="Pep_def"/>
    <property type="match status" value="1"/>
</dbReference>
<comment type="function">
    <text evidence="2">Removes the formyl group from the N-terminal Met of newly synthesized proteins. Requires at least a dipeptide for an efficient rate of reaction. N-terminal L-methionine is a prerequisite for activity but the enzyme has broad specificity at other positions.</text>
</comment>
<feature type="binding site" evidence="2">
    <location>
        <position position="145"/>
    </location>
    <ligand>
        <name>Fe cation</name>
        <dbReference type="ChEBI" id="CHEBI:24875"/>
    </ligand>
</feature>
<organism evidence="3 4">
    <name type="scientific">Candidatus Nomurabacteria bacterium RIFCSPLOWO2_01_FULL_33_17</name>
    <dbReference type="NCBI Taxonomy" id="1801764"/>
    <lineage>
        <taxon>Bacteria</taxon>
        <taxon>Candidatus Nomuraibacteriota</taxon>
    </lineage>
</organism>
<dbReference type="InterPro" id="IPR023635">
    <property type="entry name" value="Peptide_deformylase"/>
</dbReference>
<gene>
    <name evidence="2" type="primary">def</name>
    <name evidence="3" type="ORF">A2903_01360</name>
</gene>
<feature type="active site" evidence="2">
    <location>
        <position position="146"/>
    </location>
</feature>
<keyword evidence="2" id="KW-0378">Hydrolase</keyword>
<dbReference type="GO" id="GO:0006412">
    <property type="term" value="P:translation"/>
    <property type="evidence" value="ECO:0007669"/>
    <property type="project" value="UniProtKB-UniRule"/>
</dbReference>
<keyword evidence="2" id="KW-0479">Metal-binding</keyword>
<dbReference type="EC" id="3.5.1.88" evidence="2"/>
<feature type="binding site" evidence="2">
    <location>
        <position position="103"/>
    </location>
    <ligand>
        <name>Fe cation</name>
        <dbReference type="ChEBI" id="CHEBI:24875"/>
    </ligand>
</feature>
<dbReference type="SUPFAM" id="SSF56420">
    <property type="entry name" value="Peptide deformylase"/>
    <property type="match status" value="1"/>
</dbReference>